<dbReference type="InParanoid" id="K1Q6K4"/>
<gene>
    <name evidence="1" type="ORF">CGI_10017819</name>
</gene>
<evidence type="ECO:0000313" key="1">
    <source>
        <dbReference type="EMBL" id="EKC26914.1"/>
    </source>
</evidence>
<protein>
    <submittedName>
        <fullName evidence="1">Uncharacterized protein</fullName>
    </submittedName>
</protein>
<organism evidence="1">
    <name type="scientific">Magallana gigas</name>
    <name type="common">Pacific oyster</name>
    <name type="synonym">Crassostrea gigas</name>
    <dbReference type="NCBI Taxonomy" id="29159"/>
    <lineage>
        <taxon>Eukaryota</taxon>
        <taxon>Metazoa</taxon>
        <taxon>Spiralia</taxon>
        <taxon>Lophotrochozoa</taxon>
        <taxon>Mollusca</taxon>
        <taxon>Bivalvia</taxon>
        <taxon>Autobranchia</taxon>
        <taxon>Pteriomorphia</taxon>
        <taxon>Ostreida</taxon>
        <taxon>Ostreoidea</taxon>
        <taxon>Ostreidae</taxon>
        <taxon>Magallana</taxon>
    </lineage>
</organism>
<accession>K1Q6K4</accession>
<sequence length="214" mass="23165">MELVCTVVGVEVAFAKNPNVLEMVSKSMVEDPVAGVVNTSELDDPEKKDFETKSLDGEREPLVVLVIDSVEVTESVDNVGDPLVEDFITDVCDNNPLVKERLEVESVLVVGVKLPLSVGKIVDEFSNKEINDESIAEPVDKLGVGLTLTLLLALNTSLTLVSNGCEVVTAPRSLDTLLLKSELIKLIRMVDDVCDGINDVKDESADEDKILELS</sequence>
<dbReference type="HOGENOM" id="CLU_1290069_0_0_1"/>
<name>K1Q6K4_MAGGI</name>
<dbReference type="EMBL" id="JH823238">
    <property type="protein sequence ID" value="EKC26914.1"/>
    <property type="molecule type" value="Genomic_DNA"/>
</dbReference>
<reference evidence="1" key="1">
    <citation type="journal article" date="2012" name="Nature">
        <title>The oyster genome reveals stress adaptation and complexity of shell formation.</title>
        <authorList>
            <person name="Zhang G."/>
            <person name="Fang X."/>
            <person name="Guo X."/>
            <person name="Li L."/>
            <person name="Luo R."/>
            <person name="Xu F."/>
            <person name="Yang P."/>
            <person name="Zhang L."/>
            <person name="Wang X."/>
            <person name="Qi H."/>
            <person name="Xiong Z."/>
            <person name="Que H."/>
            <person name="Xie Y."/>
            <person name="Holland P.W."/>
            <person name="Paps J."/>
            <person name="Zhu Y."/>
            <person name="Wu F."/>
            <person name="Chen Y."/>
            <person name="Wang J."/>
            <person name="Peng C."/>
            <person name="Meng J."/>
            <person name="Yang L."/>
            <person name="Liu J."/>
            <person name="Wen B."/>
            <person name="Zhang N."/>
            <person name="Huang Z."/>
            <person name="Zhu Q."/>
            <person name="Feng Y."/>
            <person name="Mount A."/>
            <person name="Hedgecock D."/>
            <person name="Xu Z."/>
            <person name="Liu Y."/>
            <person name="Domazet-Loso T."/>
            <person name="Du Y."/>
            <person name="Sun X."/>
            <person name="Zhang S."/>
            <person name="Liu B."/>
            <person name="Cheng P."/>
            <person name="Jiang X."/>
            <person name="Li J."/>
            <person name="Fan D."/>
            <person name="Wang W."/>
            <person name="Fu W."/>
            <person name="Wang T."/>
            <person name="Wang B."/>
            <person name="Zhang J."/>
            <person name="Peng Z."/>
            <person name="Li Y."/>
            <person name="Li N."/>
            <person name="Wang J."/>
            <person name="Chen M."/>
            <person name="He Y."/>
            <person name="Tan F."/>
            <person name="Song X."/>
            <person name="Zheng Q."/>
            <person name="Huang R."/>
            <person name="Yang H."/>
            <person name="Du X."/>
            <person name="Chen L."/>
            <person name="Yang M."/>
            <person name="Gaffney P.M."/>
            <person name="Wang S."/>
            <person name="Luo L."/>
            <person name="She Z."/>
            <person name="Ming Y."/>
            <person name="Huang W."/>
            <person name="Zhang S."/>
            <person name="Huang B."/>
            <person name="Zhang Y."/>
            <person name="Qu T."/>
            <person name="Ni P."/>
            <person name="Miao G."/>
            <person name="Wang J."/>
            <person name="Wang Q."/>
            <person name="Steinberg C.E."/>
            <person name="Wang H."/>
            <person name="Li N."/>
            <person name="Qian L."/>
            <person name="Zhang G."/>
            <person name="Li Y."/>
            <person name="Yang H."/>
            <person name="Liu X."/>
            <person name="Wang J."/>
            <person name="Yin Y."/>
            <person name="Wang J."/>
        </authorList>
    </citation>
    <scope>NUCLEOTIDE SEQUENCE [LARGE SCALE GENOMIC DNA]</scope>
    <source>
        <strain evidence="1">05x7-T-G4-1.051#20</strain>
    </source>
</reference>
<dbReference type="AlphaFoldDB" id="K1Q6K4"/>
<proteinExistence type="predicted"/>